<dbReference type="Proteomes" id="UP000064939">
    <property type="component" value="Chromosome"/>
</dbReference>
<evidence type="ECO:0000313" key="18">
    <source>
        <dbReference type="Proteomes" id="UP000064939"/>
    </source>
</evidence>
<dbReference type="Pfam" id="PF02910">
    <property type="entry name" value="Succ_DH_flav_C"/>
    <property type="match status" value="1"/>
</dbReference>
<keyword evidence="11" id="KW-0560">Oxidoreductase</keyword>
<dbReference type="KEGG" id="aei:AOY20_00580"/>
<dbReference type="Gene3D" id="3.90.700.10">
    <property type="entry name" value="Succinate dehydrogenase/fumarate reductase flavoprotein, catalytic domain"/>
    <property type="match status" value="1"/>
</dbReference>
<keyword evidence="10" id="KW-0249">Electron transport</keyword>
<keyword evidence="18" id="KW-1185">Reference proteome</keyword>
<feature type="domain" description="Fumarate reductase/succinate dehydrogenase flavoprotein-like C-terminal" evidence="16">
    <location>
        <begin position="496"/>
        <end position="631"/>
    </location>
</feature>
<dbReference type="OrthoDB" id="9806724at2"/>
<evidence type="ECO:0000256" key="13">
    <source>
        <dbReference type="ARBA" id="ARBA00049220"/>
    </source>
</evidence>
<evidence type="ECO:0000256" key="7">
    <source>
        <dbReference type="ARBA" id="ARBA00022448"/>
    </source>
</evidence>
<dbReference type="AlphaFoldDB" id="A0A0N9V4K4"/>
<evidence type="ECO:0000259" key="15">
    <source>
        <dbReference type="Pfam" id="PF00890"/>
    </source>
</evidence>
<dbReference type="GO" id="GO:0009055">
    <property type="term" value="F:electron transfer activity"/>
    <property type="evidence" value="ECO:0007669"/>
    <property type="project" value="UniProtKB-ARBA"/>
</dbReference>
<keyword evidence="9" id="KW-0274">FAD</keyword>
<dbReference type="SUPFAM" id="SSF51905">
    <property type="entry name" value="FAD/NAD(P)-binding domain"/>
    <property type="match status" value="1"/>
</dbReference>
<proteinExistence type="inferred from homology"/>
<dbReference type="GO" id="GO:0050660">
    <property type="term" value="F:flavin adenine dinucleotide binding"/>
    <property type="evidence" value="ECO:0007669"/>
    <property type="project" value="InterPro"/>
</dbReference>
<dbReference type="InterPro" id="IPR015939">
    <property type="entry name" value="Fum_Rdtase/Succ_DH_flav-like_C"/>
</dbReference>
<dbReference type="Gene3D" id="4.10.80.40">
    <property type="entry name" value="succinate dehydrogenase protein domain"/>
    <property type="match status" value="1"/>
</dbReference>
<dbReference type="InterPro" id="IPR003952">
    <property type="entry name" value="FRD_SDH_FAD_BS"/>
</dbReference>
<evidence type="ECO:0000256" key="5">
    <source>
        <dbReference type="ARBA" id="ARBA00012792"/>
    </source>
</evidence>
<comment type="catalytic activity">
    <reaction evidence="13">
        <text>a quinone + succinate = fumarate + a quinol</text>
        <dbReference type="Rhea" id="RHEA:40523"/>
        <dbReference type="ChEBI" id="CHEBI:24646"/>
        <dbReference type="ChEBI" id="CHEBI:29806"/>
        <dbReference type="ChEBI" id="CHEBI:30031"/>
        <dbReference type="ChEBI" id="CHEBI:132124"/>
        <dbReference type="EC" id="1.3.5.1"/>
    </reaction>
</comment>
<dbReference type="GO" id="GO:0005886">
    <property type="term" value="C:plasma membrane"/>
    <property type="evidence" value="ECO:0007669"/>
    <property type="project" value="UniProtKB-SubCell"/>
</dbReference>
<evidence type="ECO:0000256" key="11">
    <source>
        <dbReference type="ARBA" id="ARBA00023002"/>
    </source>
</evidence>
<dbReference type="SUPFAM" id="SSF56425">
    <property type="entry name" value="Succinate dehydrogenase/fumarate reductase flavoprotein, catalytic domain"/>
    <property type="match status" value="1"/>
</dbReference>
<evidence type="ECO:0000313" key="17">
    <source>
        <dbReference type="EMBL" id="ALH94153.1"/>
    </source>
</evidence>
<dbReference type="FunFam" id="1.20.58.100:FF:000001">
    <property type="entry name" value="Succinate dehydrogenase flavoprotein subunit (SdhA)"/>
    <property type="match status" value="1"/>
</dbReference>
<comment type="similarity">
    <text evidence="4">Belongs to the FAD-dependent oxidoreductase 2 family. FRD/SDH subfamily.</text>
</comment>
<dbReference type="Pfam" id="PF00890">
    <property type="entry name" value="FAD_binding_2"/>
    <property type="match status" value="1"/>
</dbReference>
<evidence type="ECO:0000256" key="8">
    <source>
        <dbReference type="ARBA" id="ARBA00022630"/>
    </source>
</evidence>
<dbReference type="PROSITE" id="PS00504">
    <property type="entry name" value="FRD_SDH_FAD_BINDING"/>
    <property type="match status" value="1"/>
</dbReference>
<keyword evidence="8" id="KW-0285">Flavoprotein</keyword>
<comment type="cofactor">
    <cofactor evidence="1">
        <name>FAD</name>
        <dbReference type="ChEBI" id="CHEBI:57692"/>
    </cofactor>
</comment>
<accession>A0A0N9V4K4</accession>
<dbReference type="GO" id="GO:0009061">
    <property type="term" value="P:anaerobic respiration"/>
    <property type="evidence" value="ECO:0007669"/>
    <property type="project" value="TreeGrafter"/>
</dbReference>
<dbReference type="RefSeq" id="WP_054580071.1">
    <property type="nucleotide sequence ID" value="NZ_CP012808.1"/>
</dbReference>
<dbReference type="Gene3D" id="3.50.50.60">
    <property type="entry name" value="FAD/NAD(P)-binding domain"/>
    <property type="match status" value="1"/>
</dbReference>
<evidence type="ECO:0000256" key="10">
    <source>
        <dbReference type="ARBA" id="ARBA00022982"/>
    </source>
</evidence>
<keyword evidence="7" id="KW-0813">Transport</keyword>
<dbReference type="Gene3D" id="1.20.58.100">
    <property type="entry name" value="Fumarate reductase/succinate dehydrogenase flavoprotein-like, C-terminal domain"/>
    <property type="match status" value="1"/>
</dbReference>
<feature type="active site" description="Proton acceptor" evidence="14">
    <location>
        <position position="296"/>
    </location>
</feature>
<dbReference type="InterPro" id="IPR027477">
    <property type="entry name" value="Succ_DH/fumarate_Rdtase_cat_sf"/>
</dbReference>
<dbReference type="GO" id="GO:0022900">
    <property type="term" value="P:electron transport chain"/>
    <property type="evidence" value="ECO:0007669"/>
    <property type="project" value="InterPro"/>
</dbReference>
<keyword evidence="12" id="KW-0472">Membrane</keyword>
<dbReference type="EMBL" id="CP012808">
    <property type="protein sequence ID" value="ALH94153.1"/>
    <property type="molecule type" value="Genomic_DNA"/>
</dbReference>
<evidence type="ECO:0000256" key="6">
    <source>
        <dbReference type="ARBA" id="ARBA00019965"/>
    </source>
</evidence>
<protein>
    <recommendedName>
        <fullName evidence="6">Succinate dehydrogenase flavoprotein subunit</fullName>
        <ecNumber evidence="5">1.3.5.1</ecNumber>
    </recommendedName>
</protein>
<dbReference type="InterPro" id="IPR037099">
    <property type="entry name" value="Fum_R/Succ_DH_flav-like_C_sf"/>
</dbReference>
<dbReference type="SUPFAM" id="SSF46977">
    <property type="entry name" value="Succinate dehydrogenase/fumarate reductase flavoprotein C-terminal domain"/>
    <property type="match status" value="1"/>
</dbReference>
<comment type="subcellular location">
    <subcellularLocation>
        <location evidence="2">Cell inner membrane</location>
        <topology evidence="2">Peripheral membrane protein</topology>
        <orientation evidence="2">Cytoplasmic side</orientation>
    </subcellularLocation>
</comment>
<feature type="domain" description="FAD-dependent oxidoreductase 2 FAD-binding" evidence="15">
    <location>
        <begin position="19"/>
        <end position="437"/>
    </location>
</feature>
<evidence type="ECO:0000256" key="3">
    <source>
        <dbReference type="ARBA" id="ARBA00004894"/>
    </source>
</evidence>
<name>A0A0N9V4K4_9GAMM</name>
<dbReference type="InterPro" id="IPR036188">
    <property type="entry name" value="FAD/NAD-bd_sf"/>
</dbReference>
<evidence type="ECO:0000256" key="1">
    <source>
        <dbReference type="ARBA" id="ARBA00001974"/>
    </source>
</evidence>
<evidence type="ECO:0000259" key="16">
    <source>
        <dbReference type="Pfam" id="PF02910"/>
    </source>
</evidence>
<organism evidence="17 18">
    <name type="scientific">Acinetobacter equi</name>
    <dbReference type="NCBI Taxonomy" id="1324350"/>
    <lineage>
        <taxon>Bacteria</taxon>
        <taxon>Pseudomonadati</taxon>
        <taxon>Pseudomonadota</taxon>
        <taxon>Gammaproteobacteria</taxon>
        <taxon>Moraxellales</taxon>
        <taxon>Moraxellaceae</taxon>
        <taxon>Acinetobacter</taxon>
    </lineage>
</organism>
<dbReference type="InterPro" id="IPR014006">
    <property type="entry name" value="Succ_Dhase_FrdA_Gneg"/>
</dbReference>
<evidence type="ECO:0000256" key="2">
    <source>
        <dbReference type="ARBA" id="ARBA00004515"/>
    </source>
</evidence>
<dbReference type="InterPro" id="IPR003953">
    <property type="entry name" value="FAD-dep_OxRdtase_2_FAD-bd"/>
</dbReference>
<dbReference type="EC" id="1.3.5.1" evidence="5"/>
<comment type="pathway">
    <text evidence="3">Carbohydrate metabolism; tricarboxylic acid cycle; fumarate from succinate (bacterial route): step 1/1.</text>
</comment>
<dbReference type="NCBIfam" id="TIGR01812">
    <property type="entry name" value="sdhA_frdA_Gneg"/>
    <property type="match status" value="1"/>
</dbReference>
<dbReference type="GO" id="GO:0008177">
    <property type="term" value="F:succinate dehydrogenase (quinone) activity"/>
    <property type="evidence" value="ECO:0007669"/>
    <property type="project" value="UniProtKB-EC"/>
</dbReference>
<dbReference type="PANTHER" id="PTHR11632:SF51">
    <property type="entry name" value="SUCCINATE DEHYDROGENASE [UBIQUINONE] FLAVOPROTEIN SUBUNIT, MITOCHONDRIAL"/>
    <property type="match status" value="1"/>
</dbReference>
<gene>
    <name evidence="17" type="ORF">AOY20_00580</name>
</gene>
<dbReference type="STRING" id="1324350.AOY20_00580"/>
<evidence type="ECO:0000256" key="14">
    <source>
        <dbReference type="PIRSR" id="PIRSR000171-1"/>
    </source>
</evidence>
<dbReference type="PIRSF" id="PIRSF000171">
    <property type="entry name" value="SDHA_APRA_LASPO"/>
    <property type="match status" value="1"/>
</dbReference>
<evidence type="ECO:0000256" key="4">
    <source>
        <dbReference type="ARBA" id="ARBA00008040"/>
    </source>
</evidence>
<dbReference type="PANTHER" id="PTHR11632">
    <property type="entry name" value="SUCCINATE DEHYDROGENASE 2 FLAVOPROTEIN SUBUNIT"/>
    <property type="match status" value="1"/>
</dbReference>
<evidence type="ECO:0000256" key="12">
    <source>
        <dbReference type="ARBA" id="ARBA00023136"/>
    </source>
</evidence>
<reference evidence="17 18" key="1">
    <citation type="journal article" date="2015" name="Int. J. Syst. Evol. Microbiol.">
        <title>Acinetobacter equi sp. nov. isolated from horse faeces.</title>
        <authorList>
            <person name="Poppel M.T."/>
            <person name="Skiebe E."/>
            <person name="Laue M."/>
            <person name="Bergmann H."/>
            <person name="Ebersberger I."/>
            <person name="Garn T."/>
            <person name="Fruth A."/>
            <person name="Baumgardt S."/>
            <person name="Busse H.J."/>
            <person name="Wilharm G."/>
        </authorList>
    </citation>
    <scope>NUCLEOTIDE SEQUENCE [LARGE SCALE GENOMIC DNA]</scope>
    <source>
        <strain evidence="17 18">114</strain>
    </source>
</reference>
<dbReference type="FunFam" id="3.90.700.10:FF:000001">
    <property type="entry name" value="Mitochondrial succinate dehydrogenase flavoprotein subunit"/>
    <property type="match status" value="1"/>
</dbReference>
<dbReference type="InterPro" id="IPR030664">
    <property type="entry name" value="SdhA/FrdA/AprA"/>
</dbReference>
<sequence>MGAITPKEDYTNIPHETFDAVIVGGGGSGMRASYQLAQAGLKVAVLTKVFPTRSHTVAAQGGIGASLGNMQEDNWHYHFYDTVKGSDWLGDQDAIEFMTREAPQVVYELEHLGMPFDRNDDGTIYQRPFGGHSANYGEKAVPRACAAADRTGHALLHTLYQSNVKMGTQFFVEWIALDLIRNENGDVLGVTAIDQETGKIAVFQGKATLFATGGAGRVYRASTNAYINTGDGLGMAARAGIPLQDMEFWQFHPTGVAGAGVLLTEGCRGEGAILRNKDGEPFMERYAPTLKDLAPRDFVSRSMDQEIKEGRGCGPKGDYILLDMTHLGADTIMKRLPSVFEIGKKFANVDITKEPIPVVPTIHYQMGGIPTNIHGQVVVPESRETTELVANYNKETDVYSINVEERNFTKPVKGFYAIGECSCVSVHGANRLGTNSLLDLVVFGKAAGEHIIDYVTKHHGDEYAPLPTTVLENTMKRIRHLDESTSGENAQEVADAIRDIVQDHAGVFRTSALLEEGVKQILAIEPRVRNIHLKDKSKVFNTARIEALEVENLYEVAKATLISAAARKECRGAHTVVDFELPPDHADYPYGRRDDEWMKHTLWFSADNRLEYKPVRYRPLSVDAIPPKPRTF</sequence>
<evidence type="ECO:0000256" key="9">
    <source>
        <dbReference type="ARBA" id="ARBA00022827"/>
    </source>
</evidence>